<dbReference type="PROSITE" id="PS01124">
    <property type="entry name" value="HTH_ARAC_FAMILY_2"/>
    <property type="match status" value="1"/>
</dbReference>
<dbReference type="PROSITE" id="PS50109">
    <property type="entry name" value="HIS_KIN"/>
    <property type="match status" value="1"/>
</dbReference>
<feature type="domain" description="HTH araC/xylS-type" evidence="8">
    <location>
        <begin position="1131"/>
        <end position="1231"/>
    </location>
</feature>
<dbReference type="InterPro" id="IPR015943">
    <property type="entry name" value="WD40/YVTN_repeat-like_dom_sf"/>
</dbReference>
<feature type="domain" description="Histidine kinase" evidence="9">
    <location>
        <begin position="717"/>
        <end position="932"/>
    </location>
</feature>
<dbReference type="GeneID" id="43183093"/>
<reference evidence="11 12" key="2">
    <citation type="submission" date="2008-08" db="EMBL/GenBank/DDBJ databases">
        <authorList>
            <person name="Fulton L."/>
            <person name="Clifton S."/>
            <person name="Fulton B."/>
            <person name="Xu J."/>
            <person name="Minx P."/>
            <person name="Pepin K.H."/>
            <person name="Johnson M."/>
            <person name="Thiruvilangam P."/>
            <person name="Bhonagiri V."/>
            <person name="Nash W.E."/>
            <person name="Mardis E.R."/>
            <person name="Wilson R.K."/>
        </authorList>
    </citation>
    <scope>NUCLEOTIDE SEQUENCE [LARGE SCALE GENOMIC DNA]</scope>
    <source>
        <strain evidence="12">DSM 17135 / JCM 12973 / M2</strain>
    </source>
</reference>
<dbReference type="InterPro" id="IPR009057">
    <property type="entry name" value="Homeodomain-like_sf"/>
</dbReference>
<dbReference type="InterPro" id="IPR011110">
    <property type="entry name" value="Reg_prop"/>
</dbReference>
<dbReference type="InterPro" id="IPR011123">
    <property type="entry name" value="Y_Y_Y"/>
</dbReference>
<dbReference type="InterPro" id="IPR003661">
    <property type="entry name" value="HisK_dim/P_dom"/>
</dbReference>
<dbReference type="Gene3D" id="1.10.10.60">
    <property type="entry name" value="Homeodomain-like"/>
    <property type="match status" value="1"/>
</dbReference>
<dbReference type="Pfam" id="PF02518">
    <property type="entry name" value="HATPase_c"/>
    <property type="match status" value="1"/>
</dbReference>
<dbReference type="SMART" id="SM00388">
    <property type="entry name" value="HisKA"/>
    <property type="match status" value="1"/>
</dbReference>
<evidence type="ECO:0000256" key="3">
    <source>
        <dbReference type="ARBA" id="ARBA00022553"/>
    </source>
</evidence>
<dbReference type="RefSeq" id="WP_007557765.1">
    <property type="nucleotide sequence ID" value="NZ_DS990118.1"/>
</dbReference>
<dbReference type="SMART" id="SM00387">
    <property type="entry name" value="HATPase_c"/>
    <property type="match status" value="1"/>
</dbReference>
<dbReference type="SUPFAM" id="SSF46689">
    <property type="entry name" value="Homeodomain-like"/>
    <property type="match status" value="1"/>
</dbReference>
<dbReference type="eggNOG" id="COG0745">
    <property type="taxonomic scope" value="Bacteria"/>
</dbReference>
<dbReference type="GO" id="GO:0003700">
    <property type="term" value="F:DNA-binding transcription factor activity"/>
    <property type="evidence" value="ECO:0007669"/>
    <property type="project" value="InterPro"/>
</dbReference>
<feature type="transmembrane region" description="Helical" evidence="7">
    <location>
        <begin position="660"/>
        <end position="681"/>
    </location>
</feature>
<dbReference type="SUPFAM" id="SSF50998">
    <property type="entry name" value="Quinoprotein alcohol dehydrogenase-like"/>
    <property type="match status" value="1"/>
</dbReference>
<dbReference type="SUPFAM" id="SSF47384">
    <property type="entry name" value="Homodimeric domain of signal transducing histidine kinase"/>
    <property type="match status" value="1"/>
</dbReference>
<dbReference type="Pfam" id="PF00512">
    <property type="entry name" value="HisKA"/>
    <property type="match status" value="1"/>
</dbReference>
<dbReference type="GO" id="GO:0043565">
    <property type="term" value="F:sequence-specific DNA binding"/>
    <property type="evidence" value="ECO:0007669"/>
    <property type="project" value="InterPro"/>
</dbReference>
<keyword evidence="4" id="KW-0805">Transcription regulation</keyword>
<dbReference type="InterPro" id="IPR013783">
    <property type="entry name" value="Ig-like_fold"/>
</dbReference>
<evidence type="ECO:0000259" key="9">
    <source>
        <dbReference type="PROSITE" id="PS50109"/>
    </source>
</evidence>
<evidence type="ECO:0000256" key="4">
    <source>
        <dbReference type="ARBA" id="ARBA00023015"/>
    </source>
</evidence>
<dbReference type="InterPro" id="IPR001789">
    <property type="entry name" value="Sig_transdc_resp-reg_receiver"/>
</dbReference>
<evidence type="ECO:0000313" key="11">
    <source>
        <dbReference type="EMBL" id="EDY95188.1"/>
    </source>
</evidence>
<dbReference type="CDD" id="cd17574">
    <property type="entry name" value="REC_OmpR"/>
    <property type="match status" value="1"/>
</dbReference>
<dbReference type="EC" id="2.7.13.3" evidence="2"/>
<dbReference type="SUPFAM" id="SSF55874">
    <property type="entry name" value="ATPase domain of HSP90 chaperone/DNA topoisomerase II/histidine kinase"/>
    <property type="match status" value="1"/>
</dbReference>
<keyword evidence="3 6" id="KW-0597">Phosphoprotein</keyword>
<comment type="catalytic activity">
    <reaction evidence="1">
        <text>ATP + protein L-histidine = ADP + protein N-phospho-L-histidine.</text>
        <dbReference type="EC" id="2.7.13.3"/>
    </reaction>
</comment>
<dbReference type="PROSITE" id="PS50110">
    <property type="entry name" value="RESPONSE_REGULATORY"/>
    <property type="match status" value="1"/>
</dbReference>
<dbReference type="Pfam" id="PF12833">
    <property type="entry name" value="HTH_18"/>
    <property type="match status" value="1"/>
</dbReference>
<dbReference type="InterPro" id="IPR003594">
    <property type="entry name" value="HATPase_dom"/>
</dbReference>
<dbReference type="PANTHER" id="PTHR43547">
    <property type="entry name" value="TWO-COMPONENT HISTIDINE KINASE"/>
    <property type="match status" value="1"/>
</dbReference>
<dbReference type="eggNOG" id="COG3292">
    <property type="taxonomic scope" value="Bacteria"/>
</dbReference>
<dbReference type="PRINTS" id="PR00344">
    <property type="entry name" value="BCTRLSENSOR"/>
</dbReference>
<dbReference type="SUPFAM" id="SSF52172">
    <property type="entry name" value="CheY-like"/>
    <property type="match status" value="1"/>
</dbReference>
<dbReference type="SMART" id="SM00448">
    <property type="entry name" value="REC"/>
    <property type="match status" value="1"/>
</dbReference>
<dbReference type="Gene3D" id="3.30.565.10">
    <property type="entry name" value="Histidine kinase-like ATPase, C-terminal domain"/>
    <property type="match status" value="1"/>
</dbReference>
<dbReference type="Proteomes" id="UP000003452">
    <property type="component" value="Unassembled WGS sequence"/>
</dbReference>
<dbReference type="InterPro" id="IPR036097">
    <property type="entry name" value="HisK_dim/P_sf"/>
</dbReference>
<keyword evidence="7" id="KW-0472">Membrane</keyword>
<dbReference type="eggNOG" id="COG2205">
    <property type="taxonomic scope" value="Bacteria"/>
</dbReference>
<dbReference type="Gene3D" id="1.10.287.130">
    <property type="match status" value="1"/>
</dbReference>
<dbReference type="Gene3D" id="2.60.40.10">
    <property type="entry name" value="Immunoglobulins"/>
    <property type="match status" value="1"/>
</dbReference>
<proteinExistence type="predicted"/>
<evidence type="ECO:0000259" key="10">
    <source>
        <dbReference type="PROSITE" id="PS50110"/>
    </source>
</evidence>
<dbReference type="OrthoDB" id="1116352at2"/>
<dbReference type="InterPro" id="IPR011006">
    <property type="entry name" value="CheY-like_superfamily"/>
</dbReference>
<comment type="caution">
    <text evidence="11">The sequence shown here is derived from an EMBL/GenBank/DDBJ whole genome shotgun (WGS) entry which is preliminary data.</text>
</comment>
<keyword evidence="5" id="KW-0804">Transcription</keyword>
<evidence type="ECO:0000256" key="7">
    <source>
        <dbReference type="SAM" id="Phobius"/>
    </source>
</evidence>
<evidence type="ECO:0000313" key="12">
    <source>
        <dbReference type="Proteomes" id="UP000003452"/>
    </source>
</evidence>
<dbReference type="SMART" id="SM00342">
    <property type="entry name" value="HTH_ARAC"/>
    <property type="match status" value="1"/>
</dbReference>
<dbReference type="InterPro" id="IPR004358">
    <property type="entry name" value="Sig_transdc_His_kin-like_C"/>
</dbReference>
<keyword evidence="7" id="KW-0812">Transmembrane</keyword>
<dbReference type="EMBL" id="ABQC02000020">
    <property type="protein sequence ID" value="EDY95188.1"/>
    <property type="molecule type" value="Genomic_DNA"/>
</dbReference>
<accession>B5CZX4</accession>
<reference evidence="11 12" key="1">
    <citation type="submission" date="2008-08" db="EMBL/GenBank/DDBJ databases">
        <title>Draft genome sequence of Bacteroides plebeius (DSM 17135).</title>
        <authorList>
            <person name="Sudarsanam P."/>
            <person name="Ley R."/>
            <person name="Guruge J."/>
            <person name="Turnbaugh P.J."/>
            <person name="Mahowald M."/>
            <person name="Liep D."/>
            <person name="Gordon J."/>
        </authorList>
    </citation>
    <scope>NUCLEOTIDE SEQUENCE [LARGE SCALE GENOMIC DNA]</scope>
    <source>
        <strain evidence="12">DSM 17135 / JCM 12973 / M2</strain>
    </source>
</reference>
<dbReference type="FunFam" id="2.60.40.10:FF:000791">
    <property type="entry name" value="Two-component system sensor histidine kinase/response regulator"/>
    <property type="match status" value="1"/>
</dbReference>
<keyword evidence="7" id="KW-1133">Transmembrane helix</keyword>
<evidence type="ECO:0000259" key="8">
    <source>
        <dbReference type="PROSITE" id="PS01124"/>
    </source>
</evidence>
<dbReference type="InterPro" id="IPR005467">
    <property type="entry name" value="His_kinase_dom"/>
</dbReference>
<dbReference type="GO" id="GO:0000155">
    <property type="term" value="F:phosphorelay sensor kinase activity"/>
    <property type="evidence" value="ECO:0007669"/>
    <property type="project" value="InterPro"/>
</dbReference>
<gene>
    <name evidence="11" type="ORF">BACPLE_02294</name>
</gene>
<feature type="modified residue" description="4-aspartylphosphate" evidence="6">
    <location>
        <position position="1032"/>
    </location>
</feature>
<dbReference type="Pfam" id="PF00072">
    <property type="entry name" value="Response_reg"/>
    <property type="match status" value="1"/>
</dbReference>
<dbReference type="InterPro" id="IPR011047">
    <property type="entry name" value="Quinoprotein_ADH-like_sf"/>
</dbReference>
<evidence type="ECO:0000256" key="1">
    <source>
        <dbReference type="ARBA" id="ARBA00000085"/>
    </source>
</evidence>
<protein>
    <recommendedName>
        <fullName evidence="2">histidine kinase</fullName>
        <ecNumber evidence="2">2.7.13.3</ecNumber>
    </recommendedName>
</protein>
<name>B5CZX4_PHOPM</name>
<dbReference type="Pfam" id="PF07495">
    <property type="entry name" value="Y_Y_Y"/>
    <property type="match status" value="1"/>
</dbReference>
<evidence type="ECO:0000256" key="5">
    <source>
        <dbReference type="ARBA" id="ARBA00023163"/>
    </source>
</evidence>
<evidence type="ECO:0000256" key="6">
    <source>
        <dbReference type="PROSITE-ProRule" id="PRU00169"/>
    </source>
</evidence>
<dbReference type="PANTHER" id="PTHR43547:SF2">
    <property type="entry name" value="HYBRID SIGNAL TRANSDUCTION HISTIDINE KINASE C"/>
    <property type="match status" value="1"/>
</dbReference>
<dbReference type="InterPro" id="IPR036890">
    <property type="entry name" value="HATPase_C_sf"/>
</dbReference>
<dbReference type="Gene3D" id="3.40.50.2300">
    <property type="match status" value="1"/>
</dbReference>
<sequence>MCAHGKEQYGLATNKGLFIKKKDEKNFTLYKTAQNIDVKSLLEDKRGHIWIGTWSQGLFRYDPTQQRLYTYQNVCSRNSAHIIFQDKDENIWIGTWRCGLLKMQKPYDMQHYGFIRYTHDKDNPSSIADDIIYAITQDKNTGKIWIGSRSALSIMESEDGIFTNYYPSNKSGHLPFNEVDALLSSKDGLMWVGMLGGGIRIANTNTRKFSLNSLKTVREIFPSASVRAICPIDNHWIWIGIMGFGFAKYNMQTQEVIPYNQIDAFQKLPLISTVNEIIQLRDNGEYCFATWDDGLWIFDGKKVQEINIESHPQLTDVCIYSVYEDSKRNIWLGTRSGIFLLDKQRKMHAINNLIENKTFIPEKESIFRIQEDKDGNIWAATPNSGIWKLTPHNNNFTVKQYTIKVQNAISIGAMTLYIDSDNTIWAGTNGKGLSIYNPEKDCFQYALPTNMKKGEVISCILEDNQKGLWITTTSEMIHIHKDQTKKSVQVFTTEDGLQDHIFNRNACARGKDGKLYFGGVHGINNFFPADIKYDTVSYPVVLTELRVYDTLISRMPVNEQRKILDSTLEYAQHITLSYTQNNFSIGFSVLNYINPLLNKYEYKLEGYDNQWISTEGYHPAAFYNNLPAGTYIFSVRGSNPNGLWSNNIRSIKITILPPPWFTWWAYCIYTIIIIICIWYTYKIIKRRIKLQQMVELANIQREKNEEINHSKLQFFTNITHELLTPLSIISASIDEIKLHYPETQKSLPEIEDNVLRLKRLIQQILEFRKVENGRQKLKVSYGSLTTFLQYSAQAFSPLVRKKNLHFAFLNMDIEYKGYFDCDKLDKIVYNLLSNAAKYTPENKTITISQAYNSELKLFQLSINNPGEPIPENKQKHLFERFYEGDYRKFHTIGTGIGLSLTKDLTILHHGEIKINSNKETGNTFTVIIPIAREAYNKEEIEENDTNWDVSETVASTEFISNTPAEKAQHEPSNDIVPEHKIKPALLFVEDNDDLRNVMKRILTDHFDLTEASSGETALLQLEDKKIDIIVSDIMMPGMNGFELCKKIKERFETKHIPVILLTAKTSDMDRITGYEVGADGYICKPLNISVLLAKIENLLKKKEHSNGDSRKQLVFEAKELDYTSQDEEFLKKAVECVNAHLSDLEFDTTVFVQEMKMSRSTLNEKLKQLTDMTPLAFISSIRLQAAFRLLEEKKKIRVSELAYSVGFNDPKYFSQCFKKKFGFLPKEHIVNKENDEK</sequence>
<dbReference type="AlphaFoldDB" id="B5CZX4"/>
<organism evidence="11 12">
    <name type="scientific">Phocaeicola plebeius (strain DSM 17135 / JCM 12973 / CCUG 54634 / M2)</name>
    <name type="common">Bacteroides plebeius</name>
    <dbReference type="NCBI Taxonomy" id="484018"/>
    <lineage>
        <taxon>Bacteria</taxon>
        <taxon>Pseudomonadati</taxon>
        <taxon>Bacteroidota</taxon>
        <taxon>Bacteroidia</taxon>
        <taxon>Bacteroidales</taxon>
        <taxon>Bacteroidaceae</taxon>
        <taxon>Phocaeicola</taxon>
    </lineage>
</organism>
<dbReference type="Gene3D" id="2.130.10.10">
    <property type="entry name" value="YVTN repeat-like/Quinoprotein amine dehydrogenase"/>
    <property type="match status" value="2"/>
</dbReference>
<dbReference type="InterPro" id="IPR018060">
    <property type="entry name" value="HTH_AraC"/>
</dbReference>
<dbReference type="CDD" id="cd00082">
    <property type="entry name" value="HisKA"/>
    <property type="match status" value="1"/>
</dbReference>
<feature type="domain" description="Response regulatory" evidence="10">
    <location>
        <begin position="984"/>
        <end position="1099"/>
    </location>
</feature>
<dbReference type="Pfam" id="PF07494">
    <property type="entry name" value="Reg_prop"/>
    <property type="match status" value="2"/>
</dbReference>
<dbReference type="HOGENOM" id="CLU_000445_28_1_10"/>
<evidence type="ECO:0000256" key="2">
    <source>
        <dbReference type="ARBA" id="ARBA00012438"/>
    </source>
</evidence>